<dbReference type="Pfam" id="PF08666">
    <property type="entry name" value="SAF"/>
    <property type="match status" value="1"/>
</dbReference>
<dbReference type="InterPro" id="IPR057736">
    <property type="entry name" value="SAF_PseI/NeuA/NeuB"/>
</dbReference>
<dbReference type="Gene3D" id="3.90.1210.10">
    <property type="entry name" value="Antifreeze-like/N-acetylneuraminic acid synthase C-terminal domain"/>
    <property type="match status" value="1"/>
</dbReference>
<evidence type="ECO:0000313" key="3">
    <source>
        <dbReference type="Proteomes" id="UP001596333"/>
    </source>
</evidence>
<dbReference type="EMBL" id="JBHSXI010000020">
    <property type="protein sequence ID" value="MFC6890253.1"/>
    <property type="molecule type" value="Genomic_DNA"/>
</dbReference>
<dbReference type="InterPro" id="IPR051690">
    <property type="entry name" value="PseI-like"/>
</dbReference>
<dbReference type="PROSITE" id="PS50844">
    <property type="entry name" value="AFP_LIKE"/>
    <property type="match status" value="1"/>
</dbReference>
<dbReference type="InterPro" id="IPR013974">
    <property type="entry name" value="SAF"/>
</dbReference>
<dbReference type="PANTHER" id="PTHR42966">
    <property type="entry name" value="N-ACETYLNEURAMINATE SYNTHASE"/>
    <property type="match status" value="1"/>
</dbReference>
<reference evidence="2 3" key="1">
    <citation type="journal article" date="2019" name="Int. J. Syst. Evol. Microbiol.">
        <title>The Global Catalogue of Microorganisms (GCM) 10K type strain sequencing project: providing services to taxonomists for standard genome sequencing and annotation.</title>
        <authorList>
            <consortium name="The Broad Institute Genomics Platform"/>
            <consortium name="The Broad Institute Genome Sequencing Center for Infectious Disease"/>
            <person name="Wu L."/>
            <person name="Ma J."/>
        </authorList>
    </citation>
    <scope>NUCLEOTIDE SEQUENCE [LARGE SCALE GENOMIC DNA]</scope>
    <source>
        <strain evidence="2 3">Y73</strain>
    </source>
</reference>
<dbReference type="RefSeq" id="WP_379769955.1">
    <property type="nucleotide sequence ID" value="NZ_JBHSXI010000020.1"/>
</dbReference>
<dbReference type="InterPro" id="IPR036732">
    <property type="entry name" value="AFP_Neu5c_C_sf"/>
</dbReference>
<proteinExistence type="predicted"/>
<dbReference type="AlphaFoldDB" id="A0ABD5ULS4"/>
<dbReference type="SUPFAM" id="SSF51569">
    <property type="entry name" value="Aldolase"/>
    <property type="match status" value="1"/>
</dbReference>
<protein>
    <submittedName>
        <fullName evidence="2">N-acetylneuraminate synthase family protein</fullName>
    </submittedName>
</protein>
<dbReference type="SUPFAM" id="SSF51269">
    <property type="entry name" value="AFP III-like domain"/>
    <property type="match status" value="1"/>
</dbReference>
<evidence type="ECO:0000313" key="2">
    <source>
        <dbReference type="EMBL" id="MFC6890253.1"/>
    </source>
</evidence>
<evidence type="ECO:0000259" key="1">
    <source>
        <dbReference type="PROSITE" id="PS50844"/>
    </source>
</evidence>
<dbReference type="SMART" id="SM00858">
    <property type="entry name" value="SAF"/>
    <property type="match status" value="1"/>
</dbReference>
<gene>
    <name evidence="2" type="ORF">ACFQEY_14735</name>
</gene>
<dbReference type="Gene3D" id="3.20.20.70">
    <property type="entry name" value="Aldolase class I"/>
    <property type="match status" value="1"/>
</dbReference>
<dbReference type="Pfam" id="PF03102">
    <property type="entry name" value="NeuB"/>
    <property type="match status" value="1"/>
</dbReference>
<comment type="caution">
    <text evidence="2">The sequence shown here is derived from an EMBL/GenBank/DDBJ whole genome shotgun (WGS) entry which is preliminary data.</text>
</comment>
<dbReference type="InterPro" id="IPR006190">
    <property type="entry name" value="SAF_AFP_Neu5Ac"/>
</dbReference>
<dbReference type="InterPro" id="IPR013132">
    <property type="entry name" value="PseI/NeuA/B-like_N"/>
</dbReference>
<dbReference type="PANTHER" id="PTHR42966:SF1">
    <property type="entry name" value="SIALIC ACID SYNTHASE"/>
    <property type="match status" value="1"/>
</dbReference>
<dbReference type="CDD" id="cd11615">
    <property type="entry name" value="SAF_NeuB_like"/>
    <property type="match status" value="1"/>
</dbReference>
<dbReference type="InterPro" id="IPR013785">
    <property type="entry name" value="Aldolase_TIM"/>
</dbReference>
<dbReference type="Proteomes" id="UP001596333">
    <property type="component" value="Unassembled WGS sequence"/>
</dbReference>
<name>A0ABD5ULS4_9EURY</name>
<accession>A0ABD5ULS4</accession>
<organism evidence="2 3">
    <name type="scientific">Halorubrum trueperi</name>
    <dbReference type="NCBI Taxonomy" id="2004704"/>
    <lineage>
        <taxon>Archaea</taxon>
        <taxon>Methanobacteriati</taxon>
        <taxon>Methanobacteriota</taxon>
        <taxon>Stenosarchaea group</taxon>
        <taxon>Halobacteria</taxon>
        <taxon>Halobacteriales</taxon>
        <taxon>Haloferacaceae</taxon>
        <taxon>Halorubrum</taxon>
    </lineage>
</organism>
<keyword evidence="3" id="KW-1185">Reference proteome</keyword>
<feature type="domain" description="AFP-like" evidence="1">
    <location>
        <begin position="282"/>
        <end position="338"/>
    </location>
</feature>
<sequence>MIEFNNEQIGNGDQPFIVAEVGVNFRDDIELGKAFIEEAAEAGADAVKFQTHIPSAEMVESEMDALGMSDLYDRMGVYELSMEEHRELKQHCEDCDITFLSTPFSPAAVERLEKLDVGAYKVGSGELTNHHLLRTIAETGKPMIVSTGMHGMATVQEAAALLDKHASEYMFLYCVSEYPTEPSDFNLGLIQRMEAEFDVPIGFSDHSTGVEAAAIAMARGATLVEKHFTIDRRLPGGDQEVSIEPEELQKLVEYATLCHKTKGDDKEVRDGEVSIAEWARHSVVTTSQVATGETLTAEQLTTKRPGTGIPATEFDETVGRVAARDLEANRTLQEADLE</sequence>